<comment type="similarity">
    <text evidence="2">Belongs to the PC-esterase family. TBL subfamily.</text>
</comment>
<evidence type="ECO:0000256" key="7">
    <source>
        <dbReference type="ARBA" id="ARBA00023136"/>
    </source>
</evidence>
<dbReference type="InterPro" id="IPR026057">
    <property type="entry name" value="TBL_C"/>
</dbReference>
<evidence type="ECO:0000259" key="11">
    <source>
        <dbReference type="Pfam" id="PF14416"/>
    </source>
</evidence>
<name>A0A8K0I6Q3_COCNU</name>
<organism evidence="12 13">
    <name type="scientific">Cocos nucifera</name>
    <name type="common">Coconut palm</name>
    <dbReference type="NCBI Taxonomy" id="13894"/>
    <lineage>
        <taxon>Eukaryota</taxon>
        <taxon>Viridiplantae</taxon>
        <taxon>Streptophyta</taxon>
        <taxon>Embryophyta</taxon>
        <taxon>Tracheophyta</taxon>
        <taxon>Spermatophyta</taxon>
        <taxon>Magnoliopsida</taxon>
        <taxon>Liliopsida</taxon>
        <taxon>Arecaceae</taxon>
        <taxon>Arecoideae</taxon>
        <taxon>Cocoseae</taxon>
        <taxon>Attaleinae</taxon>
        <taxon>Cocos</taxon>
    </lineage>
</organism>
<keyword evidence="13" id="KW-1185">Reference proteome</keyword>
<dbReference type="PANTHER" id="PTHR32285">
    <property type="entry name" value="PROTEIN TRICHOME BIREFRINGENCE-LIKE 9-RELATED"/>
    <property type="match status" value="1"/>
</dbReference>
<comment type="subcellular location">
    <subcellularLocation>
        <location evidence="1">Golgi apparatus membrane</location>
        <topology evidence="1">Single-pass type II membrane protein</topology>
    </subcellularLocation>
</comment>
<dbReference type="Pfam" id="PF14416">
    <property type="entry name" value="PMR5N"/>
    <property type="match status" value="2"/>
</dbReference>
<dbReference type="Proteomes" id="UP000797356">
    <property type="component" value="Chromosome 4"/>
</dbReference>
<proteinExistence type="inferred from homology"/>
<comment type="caution">
    <text evidence="12">The sequence shown here is derived from an EMBL/GenBank/DDBJ whole genome shotgun (WGS) entry which is preliminary data.</text>
</comment>
<feature type="compositionally biased region" description="Basic and acidic residues" evidence="8">
    <location>
        <begin position="369"/>
        <end position="387"/>
    </location>
</feature>
<reference evidence="12" key="1">
    <citation type="journal article" date="2017" name="Gigascience">
        <title>The genome draft of coconut (Cocos nucifera).</title>
        <authorList>
            <person name="Xiao Y."/>
            <person name="Xu P."/>
            <person name="Fan H."/>
            <person name="Baudouin L."/>
            <person name="Xia W."/>
            <person name="Bocs S."/>
            <person name="Xu J."/>
            <person name="Li Q."/>
            <person name="Guo A."/>
            <person name="Zhou L."/>
            <person name="Li J."/>
            <person name="Wu Y."/>
            <person name="Ma Z."/>
            <person name="Armero A."/>
            <person name="Issali A.E."/>
            <person name="Liu N."/>
            <person name="Peng M."/>
            <person name="Yang Y."/>
        </authorList>
    </citation>
    <scope>NUCLEOTIDE SEQUENCE</scope>
    <source>
        <tissue evidence="12">Spear leaf of Hainan Tall coconut</tissue>
    </source>
</reference>
<gene>
    <name evidence="12" type="ORF">COCNU_04G013310</name>
</gene>
<feature type="domain" description="Trichome birefringence-like N-terminal" evidence="11">
    <location>
        <begin position="412"/>
        <end position="464"/>
    </location>
</feature>
<dbReference type="GO" id="GO:1990538">
    <property type="term" value="F:xylan O-acetyltransferase activity"/>
    <property type="evidence" value="ECO:0007669"/>
    <property type="project" value="UniProtKB-ARBA"/>
</dbReference>
<keyword evidence="6" id="KW-0333">Golgi apparatus</keyword>
<dbReference type="PANTHER" id="PTHR32285:SF370">
    <property type="entry name" value="XYLAN O-ACETYLTRANSFERASE 9-RELATED"/>
    <property type="match status" value="1"/>
</dbReference>
<keyword evidence="4" id="KW-0735">Signal-anchor</keyword>
<feature type="region of interest" description="Disordered" evidence="8">
    <location>
        <begin position="368"/>
        <end position="400"/>
    </location>
</feature>
<evidence type="ECO:0000256" key="4">
    <source>
        <dbReference type="ARBA" id="ARBA00022968"/>
    </source>
</evidence>
<evidence type="ECO:0000256" key="9">
    <source>
        <dbReference type="SAM" id="Phobius"/>
    </source>
</evidence>
<dbReference type="InterPro" id="IPR029962">
    <property type="entry name" value="TBL"/>
</dbReference>
<evidence type="ECO:0000256" key="5">
    <source>
        <dbReference type="ARBA" id="ARBA00022989"/>
    </source>
</evidence>
<evidence type="ECO:0000259" key="10">
    <source>
        <dbReference type="Pfam" id="PF13839"/>
    </source>
</evidence>
<evidence type="ECO:0000256" key="2">
    <source>
        <dbReference type="ARBA" id="ARBA00007727"/>
    </source>
</evidence>
<feature type="domain" description="Trichome birefringence-like N-terminal" evidence="11">
    <location>
        <begin position="139"/>
        <end position="192"/>
    </location>
</feature>
<evidence type="ECO:0000256" key="6">
    <source>
        <dbReference type="ARBA" id="ARBA00023034"/>
    </source>
</evidence>
<sequence>MRLLTSSNRKRSYYFYLVTLSFIIFAAILYTKDFSSILKHPCLRYRQLEYSSQRRKPTAFIGNQGERTALFKREEESSTLTQADEAKILDEEVMVNFEAVSKQVEEGVILDDGDEEGAEELEGENHGGVPFAVGRTEEGCDVFSGKWVYDEVSRPHYTEKQCRFISPQMKCQAFGRPDKAYQHWRWQPHGCSLPRRRSRRGGMEFIKVMEAEDAYGLVLKRMVVKANQRISFSHQALKMKLLFSISNRKNAVHPYYFIPFSFLIFVAILYAADFTSILQEGCSKYQQLEYSTQKESKALIAREEEPRPTPIHGEETKLFDQIIVEPTILAQDDQEAKIFNQVIAEPTATASKESKSLESGDEIEAAKTQVEEAKNSDEISSKKKNPDEGDTVEPAEEKDLGVPFAVGKMEEGCDLFSGKWVYDDARPHYRERDCRFISSQFTCQAHGRPDRLYQYWRWQPHGCSLPSFNATFMLERLRGKRMLFVGDSLNRGQYSSMLCLLQHAIPKFSRSHKHHASHTVFTAPEYNASFEFYWAPFLVESNCDNASVHRVTDRVVHEYMGSLERHAQHWKGVDILVFNTRRYRGRKYIRLMATEEGYRMVLRSMLGTCSPLLDQYLIWEDCRGMDWGSDPHGTCYGETTPIFDPTYWGSGASKSIMQVVGEVLGESKVPITVVNITQLSLYRKDAHTSIYKELRSGAFL</sequence>
<evidence type="ECO:0008006" key="14">
    <source>
        <dbReference type="Google" id="ProtNLM"/>
    </source>
</evidence>
<evidence type="ECO:0000313" key="12">
    <source>
        <dbReference type="EMBL" id="KAG1339025.1"/>
    </source>
</evidence>
<feature type="domain" description="Trichome birefringence-like C-terminal" evidence="10">
    <location>
        <begin position="465"/>
        <end position="693"/>
    </location>
</feature>
<evidence type="ECO:0000256" key="1">
    <source>
        <dbReference type="ARBA" id="ARBA00004323"/>
    </source>
</evidence>
<dbReference type="InterPro" id="IPR025846">
    <property type="entry name" value="TBL_N"/>
</dbReference>
<reference evidence="12" key="2">
    <citation type="submission" date="2019-07" db="EMBL/GenBank/DDBJ databases">
        <authorList>
            <person name="Yang Y."/>
            <person name="Bocs S."/>
            <person name="Baudouin L."/>
        </authorList>
    </citation>
    <scope>NUCLEOTIDE SEQUENCE</scope>
    <source>
        <tissue evidence="12">Spear leaf of Hainan Tall coconut</tissue>
    </source>
</reference>
<feature type="transmembrane region" description="Helical" evidence="9">
    <location>
        <begin position="12"/>
        <end position="30"/>
    </location>
</feature>
<evidence type="ECO:0000313" key="13">
    <source>
        <dbReference type="Proteomes" id="UP000797356"/>
    </source>
</evidence>
<dbReference type="GO" id="GO:0000139">
    <property type="term" value="C:Golgi membrane"/>
    <property type="evidence" value="ECO:0007669"/>
    <property type="project" value="UniProtKB-SubCell"/>
</dbReference>
<accession>A0A8K0I6Q3</accession>
<keyword evidence="5 9" id="KW-1133">Transmembrane helix</keyword>
<dbReference type="EMBL" id="CM017875">
    <property type="protein sequence ID" value="KAG1339025.1"/>
    <property type="molecule type" value="Genomic_DNA"/>
</dbReference>
<keyword evidence="3 9" id="KW-0812">Transmembrane</keyword>
<evidence type="ECO:0000256" key="3">
    <source>
        <dbReference type="ARBA" id="ARBA00022692"/>
    </source>
</evidence>
<keyword evidence="7 9" id="KW-0472">Membrane</keyword>
<dbReference type="AlphaFoldDB" id="A0A8K0I6Q3"/>
<dbReference type="Pfam" id="PF13839">
    <property type="entry name" value="PC-Esterase"/>
    <property type="match status" value="1"/>
</dbReference>
<protein>
    <recommendedName>
        <fullName evidence="14">Trichome birefringence-like N-terminal domain-containing protein</fullName>
    </recommendedName>
</protein>
<dbReference type="OrthoDB" id="2016263at2759"/>
<evidence type="ECO:0000256" key="8">
    <source>
        <dbReference type="SAM" id="MobiDB-lite"/>
    </source>
</evidence>